<dbReference type="PROSITE" id="PS51462">
    <property type="entry name" value="NUDIX"/>
    <property type="match status" value="1"/>
</dbReference>
<dbReference type="Gene3D" id="3.90.79.10">
    <property type="entry name" value="Nucleoside Triphosphate Pyrophosphohydrolase"/>
    <property type="match status" value="1"/>
</dbReference>
<keyword evidence="3" id="KW-1185">Reference proteome</keyword>
<accession>A0ABS8PN49</accession>
<dbReference type="InterPro" id="IPR015797">
    <property type="entry name" value="NUDIX_hydrolase-like_dom_sf"/>
</dbReference>
<gene>
    <name evidence="2" type="ORF">LQ567_07065</name>
</gene>
<dbReference type="Pfam" id="PF00293">
    <property type="entry name" value="NUDIX"/>
    <property type="match status" value="1"/>
</dbReference>
<comment type="caution">
    <text evidence="2">The sequence shown here is derived from an EMBL/GenBank/DDBJ whole genome shotgun (WGS) entry which is preliminary data.</text>
</comment>
<dbReference type="CDD" id="cd04662">
    <property type="entry name" value="NUDIX_Hydrolase"/>
    <property type="match status" value="1"/>
</dbReference>
<name>A0ABS8PN49_9BACT</name>
<dbReference type="RefSeq" id="WP_231003587.1">
    <property type="nucleotide sequence ID" value="NZ_JAJNEC010000004.1"/>
</dbReference>
<organism evidence="2 3">
    <name type="scientific">Niabella pedocola</name>
    <dbReference type="NCBI Taxonomy" id="1752077"/>
    <lineage>
        <taxon>Bacteria</taxon>
        <taxon>Pseudomonadati</taxon>
        <taxon>Bacteroidota</taxon>
        <taxon>Chitinophagia</taxon>
        <taxon>Chitinophagales</taxon>
        <taxon>Chitinophagaceae</taxon>
        <taxon>Niabella</taxon>
    </lineage>
</organism>
<dbReference type="EMBL" id="JAJNEC010000004">
    <property type="protein sequence ID" value="MCD2422518.1"/>
    <property type="molecule type" value="Genomic_DNA"/>
</dbReference>
<dbReference type="InterPro" id="IPR000086">
    <property type="entry name" value="NUDIX_hydrolase_dom"/>
</dbReference>
<protein>
    <submittedName>
        <fullName evidence="2">NUDIX domain-containing protein</fullName>
    </submittedName>
</protein>
<feature type="domain" description="Nudix hydrolase" evidence="1">
    <location>
        <begin position="1"/>
        <end position="148"/>
    </location>
</feature>
<proteinExistence type="predicted"/>
<dbReference type="SUPFAM" id="SSF55811">
    <property type="entry name" value="Nudix"/>
    <property type="match status" value="1"/>
</dbReference>
<evidence type="ECO:0000313" key="2">
    <source>
        <dbReference type="EMBL" id="MCD2422518.1"/>
    </source>
</evidence>
<reference evidence="2 3" key="1">
    <citation type="submission" date="2021-11" db="EMBL/GenBank/DDBJ databases">
        <title>Genomic of Niabella pedocola.</title>
        <authorList>
            <person name="Wu T."/>
        </authorList>
    </citation>
    <scope>NUCLEOTIDE SEQUENCE [LARGE SCALE GENOMIC DNA]</scope>
    <source>
        <strain evidence="2 3">JCM 31011</strain>
    </source>
</reference>
<sequence length="155" mass="17322">MKTSAGILLYKKDGQDLYFFLVHPGGPFWKHKDAGAWSIPKGELLADEAPLTRARIEFEEETGQPVNGTFVPLTPIKQKGGKTVFAWAVSGDIDPAALHSNSFPLEWPPKSGRMIEVPEVDQWAWFEPEEAKLRINPAQVALIIETTELVRDKPE</sequence>
<dbReference type="Proteomes" id="UP001199816">
    <property type="component" value="Unassembled WGS sequence"/>
</dbReference>
<evidence type="ECO:0000259" key="1">
    <source>
        <dbReference type="PROSITE" id="PS51462"/>
    </source>
</evidence>
<evidence type="ECO:0000313" key="3">
    <source>
        <dbReference type="Proteomes" id="UP001199816"/>
    </source>
</evidence>